<keyword evidence="2" id="KW-0614">Plasmid</keyword>
<evidence type="ECO:0000313" key="2">
    <source>
        <dbReference type="EMBL" id="QZP39828.1"/>
    </source>
</evidence>
<sequence length="158" mass="17074">MKPSLADRPHVTRVLLPASNHSQWAESVADVVVDTEDDDDLTAVVAHVFDDDEVESTNENLDIEGRAKVDELASRKSGVNAATQRLEDAGIDTEVRGVEHEGEPAEAIVAAVDEEDADRLYMYSRKRSPAGKAVFGSTLQEAILKARVPIVVVPSNAL</sequence>
<dbReference type="KEGG" id="hmp:K6T50_18585"/>
<organism evidence="2 3">
    <name type="scientific">Halobaculum magnesiiphilum</name>
    <dbReference type="NCBI Taxonomy" id="1017351"/>
    <lineage>
        <taxon>Archaea</taxon>
        <taxon>Methanobacteriati</taxon>
        <taxon>Methanobacteriota</taxon>
        <taxon>Stenosarchaea group</taxon>
        <taxon>Halobacteria</taxon>
        <taxon>Halobacteriales</taxon>
        <taxon>Haloferacaceae</taxon>
        <taxon>Halobaculum</taxon>
    </lineage>
</organism>
<dbReference type="InterPro" id="IPR014729">
    <property type="entry name" value="Rossmann-like_a/b/a_fold"/>
</dbReference>
<evidence type="ECO:0000259" key="1">
    <source>
        <dbReference type="Pfam" id="PF00582"/>
    </source>
</evidence>
<dbReference type="SUPFAM" id="SSF52402">
    <property type="entry name" value="Adenine nucleotide alpha hydrolases-like"/>
    <property type="match status" value="1"/>
</dbReference>
<reference evidence="2 3" key="1">
    <citation type="journal article" date="2021" name="Int. J. Syst. Evol. Microbiol.">
        <title>Halobaculum halophilum sp. nov. and Halobaculum salinum sp. nov., isolated from salt lake and saline soil.</title>
        <authorList>
            <person name="Cui H.L."/>
            <person name="Shi X.W."/>
            <person name="Yin X.M."/>
            <person name="Yang X.Y."/>
            <person name="Hou J."/>
            <person name="Zhu L."/>
        </authorList>
    </citation>
    <scope>NUCLEOTIDE SEQUENCE [LARGE SCALE GENOMIC DNA]</scope>
    <source>
        <strain evidence="2 3">NBRC 109044</strain>
    </source>
</reference>
<protein>
    <submittedName>
        <fullName evidence="2">Universal stress protein</fullName>
    </submittedName>
</protein>
<accession>A0A8T8WJ28</accession>
<feature type="domain" description="UspA" evidence="1">
    <location>
        <begin position="13"/>
        <end position="154"/>
    </location>
</feature>
<gene>
    <name evidence="2" type="ORF">K6T50_18585</name>
</gene>
<geneLocation type="plasmid" evidence="2 3">
    <name>unnamed2</name>
</geneLocation>
<dbReference type="InterPro" id="IPR006016">
    <property type="entry name" value="UspA"/>
</dbReference>
<dbReference type="Proteomes" id="UP000826254">
    <property type="component" value="Plasmid unnamed2"/>
</dbReference>
<evidence type="ECO:0000313" key="3">
    <source>
        <dbReference type="Proteomes" id="UP000826254"/>
    </source>
</evidence>
<name>A0A8T8WJ28_9EURY</name>
<proteinExistence type="predicted"/>
<dbReference type="AlphaFoldDB" id="A0A8T8WJ28"/>
<keyword evidence="3" id="KW-1185">Reference proteome</keyword>
<dbReference type="Gene3D" id="3.40.50.620">
    <property type="entry name" value="HUPs"/>
    <property type="match status" value="1"/>
</dbReference>
<dbReference type="Pfam" id="PF00582">
    <property type="entry name" value="Usp"/>
    <property type="match status" value="1"/>
</dbReference>
<dbReference type="EMBL" id="CP081960">
    <property type="protein sequence ID" value="QZP39828.1"/>
    <property type="molecule type" value="Genomic_DNA"/>
</dbReference>
<dbReference type="CDD" id="cd00293">
    <property type="entry name" value="USP-like"/>
    <property type="match status" value="1"/>
</dbReference>